<evidence type="ECO:0000313" key="4">
    <source>
        <dbReference type="Proteomes" id="UP000681967"/>
    </source>
</evidence>
<dbReference type="AlphaFoldDB" id="A0A8S2Q8H4"/>
<dbReference type="EMBL" id="CAJOBJ010330369">
    <property type="protein sequence ID" value="CAF5181749.1"/>
    <property type="molecule type" value="Genomic_DNA"/>
</dbReference>
<evidence type="ECO:0000313" key="3">
    <source>
        <dbReference type="EMBL" id="CAF5183166.1"/>
    </source>
</evidence>
<dbReference type="Proteomes" id="UP000681720">
    <property type="component" value="Unassembled WGS sequence"/>
</dbReference>
<evidence type="ECO:0000313" key="1">
    <source>
        <dbReference type="EMBL" id="CAF4088826.1"/>
    </source>
</evidence>
<reference evidence="1" key="1">
    <citation type="submission" date="2021-02" db="EMBL/GenBank/DDBJ databases">
        <authorList>
            <person name="Nowell W R."/>
        </authorList>
    </citation>
    <scope>NUCLEOTIDE SEQUENCE</scope>
</reference>
<protein>
    <submittedName>
        <fullName evidence="1">Uncharacterized protein</fullName>
    </submittedName>
</protein>
<organism evidence="1 4">
    <name type="scientific">Rotaria magnacalcarata</name>
    <dbReference type="NCBI Taxonomy" id="392030"/>
    <lineage>
        <taxon>Eukaryota</taxon>
        <taxon>Metazoa</taxon>
        <taxon>Spiralia</taxon>
        <taxon>Gnathifera</taxon>
        <taxon>Rotifera</taxon>
        <taxon>Eurotatoria</taxon>
        <taxon>Bdelloidea</taxon>
        <taxon>Philodinida</taxon>
        <taxon>Philodinidae</taxon>
        <taxon>Rotaria</taxon>
    </lineage>
</organism>
<dbReference type="Proteomes" id="UP000676336">
    <property type="component" value="Unassembled WGS sequence"/>
</dbReference>
<sequence length="154" mass="16963">MGILKNYEGDGHENEHVNIISLIDPLIPTEPFTDTASSSDDEQVHENVISPAPAILSAVPLTSIRTHKVKKMTSKIAKPTLQIKNIGGKKSQGHRQARRHENMCFLLNLATDLDEDFAEVNINDLVETTVSAFAQLLLSKNKMKLISPLPRGSL</sequence>
<proteinExistence type="predicted"/>
<accession>A0A8S2Q8H4</accession>
<name>A0A8S2Q8H4_9BILA</name>
<comment type="caution">
    <text evidence="1">The sequence shown here is derived from an EMBL/GenBank/DDBJ whole genome shotgun (WGS) entry which is preliminary data.</text>
</comment>
<dbReference type="EMBL" id="CAJOBH010007596">
    <property type="protein sequence ID" value="CAF4088826.1"/>
    <property type="molecule type" value="Genomic_DNA"/>
</dbReference>
<dbReference type="Proteomes" id="UP000681967">
    <property type="component" value="Unassembled WGS sequence"/>
</dbReference>
<evidence type="ECO:0000313" key="2">
    <source>
        <dbReference type="EMBL" id="CAF5181749.1"/>
    </source>
</evidence>
<gene>
    <name evidence="1" type="ORF">BYL167_LOCUS18487</name>
    <name evidence="2" type="ORF">GIL414_LOCUS69552</name>
    <name evidence="3" type="ORF">SMN809_LOCUS69580</name>
</gene>
<dbReference type="EMBL" id="CAJOBI010319799">
    <property type="protein sequence ID" value="CAF5183166.1"/>
    <property type="molecule type" value="Genomic_DNA"/>
</dbReference>